<accession>A0A9J6A659</accession>
<evidence type="ECO:0000313" key="1">
    <source>
        <dbReference type="EMBL" id="KAG5619858.1"/>
    </source>
</evidence>
<name>A0A9J6A659_SOLCO</name>
<comment type="caution">
    <text evidence="1">The sequence shown here is derived from an EMBL/GenBank/DDBJ whole genome shotgun (WGS) entry which is preliminary data.</text>
</comment>
<sequence>MVVLSPHAIKFCTKRFCREYEKQETIHGTNELSAEFWSTLGKSQPLTGVLQRTHQVLSSLKKTLIIWAMLLET</sequence>
<reference evidence="1 2" key="1">
    <citation type="submission" date="2020-09" db="EMBL/GenBank/DDBJ databases">
        <title>De no assembly of potato wild relative species, Solanum commersonii.</title>
        <authorList>
            <person name="Cho K."/>
        </authorList>
    </citation>
    <scope>NUCLEOTIDE SEQUENCE [LARGE SCALE GENOMIC DNA]</scope>
    <source>
        <strain evidence="1">LZ3.2</strain>
        <tissue evidence="1">Leaf</tissue>
    </source>
</reference>
<dbReference type="EMBL" id="JACXVP010000002">
    <property type="protein sequence ID" value="KAG5619858.1"/>
    <property type="molecule type" value="Genomic_DNA"/>
</dbReference>
<keyword evidence="2" id="KW-1185">Reference proteome</keyword>
<proteinExistence type="predicted"/>
<evidence type="ECO:0000313" key="2">
    <source>
        <dbReference type="Proteomes" id="UP000824120"/>
    </source>
</evidence>
<gene>
    <name evidence="1" type="ORF">H5410_005076</name>
</gene>
<dbReference type="AlphaFoldDB" id="A0A9J6A659"/>
<dbReference type="Proteomes" id="UP000824120">
    <property type="component" value="Chromosome 2"/>
</dbReference>
<protein>
    <submittedName>
        <fullName evidence="1">Uncharacterized protein</fullName>
    </submittedName>
</protein>
<organism evidence="1 2">
    <name type="scientific">Solanum commersonii</name>
    <name type="common">Commerson's wild potato</name>
    <name type="synonym">Commerson's nightshade</name>
    <dbReference type="NCBI Taxonomy" id="4109"/>
    <lineage>
        <taxon>Eukaryota</taxon>
        <taxon>Viridiplantae</taxon>
        <taxon>Streptophyta</taxon>
        <taxon>Embryophyta</taxon>
        <taxon>Tracheophyta</taxon>
        <taxon>Spermatophyta</taxon>
        <taxon>Magnoliopsida</taxon>
        <taxon>eudicotyledons</taxon>
        <taxon>Gunneridae</taxon>
        <taxon>Pentapetalae</taxon>
        <taxon>asterids</taxon>
        <taxon>lamiids</taxon>
        <taxon>Solanales</taxon>
        <taxon>Solanaceae</taxon>
        <taxon>Solanoideae</taxon>
        <taxon>Solaneae</taxon>
        <taxon>Solanum</taxon>
    </lineage>
</organism>